<accession>A0A7L4YR61</accession>
<gene>
    <name evidence="3" type="ORF">EK0264_15810</name>
</gene>
<proteinExistence type="predicted"/>
<dbReference type="PANTHER" id="PTHR30399:SF1">
    <property type="entry name" value="UTP PYROPHOSPHATASE"/>
    <property type="match status" value="1"/>
</dbReference>
<dbReference type="InterPro" id="IPR002725">
    <property type="entry name" value="YgjP-like_metallopeptidase"/>
</dbReference>
<dbReference type="Gene3D" id="3.30.2010.10">
    <property type="entry name" value="Metalloproteases ('zincins'), catalytic domain"/>
    <property type="match status" value="1"/>
</dbReference>
<dbReference type="CDD" id="cd07344">
    <property type="entry name" value="M48_yhfN_like"/>
    <property type="match status" value="1"/>
</dbReference>
<feature type="domain" description="YgjP-like metallopeptidase" evidence="2">
    <location>
        <begin position="7"/>
        <end position="169"/>
    </location>
</feature>
<dbReference type="RefSeq" id="WP_159546745.1">
    <property type="nucleotide sequence ID" value="NZ_CP047156.1"/>
</dbReference>
<dbReference type="InterPro" id="IPR053136">
    <property type="entry name" value="UTP_pyrophosphatase-like"/>
</dbReference>
<feature type="region of interest" description="Disordered" evidence="1">
    <location>
        <begin position="186"/>
        <end position="213"/>
    </location>
</feature>
<dbReference type="OrthoDB" id="9811177at2"/>
<protein>
    <submittedName>
        <fullName evidence="3">DUF45 domain-containing protein</fullName>
    </submittedName>
</protein>
<evidence type="ECO:0000259" key="2">
    <source>
        <dbReference type="Pfam" id="PF01863"/>
    </source>
</evidence>
<dbReference type="PANTHER" id="PTHR30399">
    <property type="entry name" value="UNCHARACTERIZED PROTEIN YGJP"/>
    <property type="match status" value="1"/>
</dbReference>
<evidence type="ECO:0000313" key="4">
    <source>
        <dbReference type="Proteomes" id="UP000463857"/>
    </source>
</evidence>
<name>A0A7L4YR61_9ACTN</name>
<keyword evidence="4" id="KW-1185">Reference proteome</keyword>
<dbReference type="AlphaFoldDB" id="A0A7L4YR61"/>
<reference evidence="3 4" key="1">
    <citation type="journal article" date="2018" name="Int. J. Syst. Evol. Microbiol.">
        <title>Epidermidibacterium keratini gen. nov., sp. nov., a member of the family Sporichthyaceae, isolated from keratin epidermis.</title>
        <authorList>
            <person name="Lee D.G."/>
            <person name="Trujillo M.E."/>
            <person name="Kang S."/>
            <person name="Nam J.J."/>
            <person name="Kim Y.J."/>
        </authorList>
    </citation>
    <scope>NUCLEOTIDE SEQUENCE [LARGE SCALE GENOMIC DNA]</scope>
    <source>
        <strain evidence="3 4">EPI-7</strain>
    </source>
</reference>
<evidence type="ECO:0000313" key="3">
    <source>
        <dbReference type="EMBL" id="QHC01610.1"/>
    </source>
</evidence>
<dbReference type="Pfam" id="PF01863">
    <property type="entry name" value="YgjP-like"/>
    <property type="match status" value="1"/>
</dbReference>
<dbReference type="KEGG" id="eke:EK0264_15810"/>
<sequence length="213" mass="23659">MGAKRVSTSELVIDGHRVEVRASARRRRSVQAYRDGDRIVVLLPAALSQREAREWTAKMVARVVAKEGSSRRQPPSDDGLARRAAELSEQYLEGRAKPRTVRWVTNQNSRWGSCTPSTGTIRLSHRLQAMPPWVVDYVLVHELSHLLVAAHNASFWAWVGRYPHTERARGFLDGVSLAPQLERAWAGSAGPAQPQLPLTGPDDGDLEDDVLEA</sequence>
<dbReference type="EMBL" id="CP047156">
    <property type="protein sequence ID" value="QHC01610.1"/>
    <property type="molecule type" value="Genomic_DNA"/>
</dbReference>
<organism evidence="3 4">
    <name type="scientific">Epidermidibacterium keratini</name>
    <dbReference type="NCBI Taxonomy" id="1891644"/>
    <lineage>
        <taxon>Bacteria</taxon>
        <taxon>Bacillati</taxon>
        <taxon>Actinomycetota</taxon>
        <taxon>Actinomycetes</taxon>
        <taxon>Sporichthyales</taxon>
        <taxon>Sporichthyaceae</taxon>
        <taxon>Epidermidibacterium</taxon>
    </lineage>
</organism>
<dbReference type="Proteomes" id="UP000463857">
    <property type="component" value="Chromosome"/>
</dbReference>
<dbReference type="InParanoid" id="A0A7L4YR61"/>
<evidence type="ECO:0000256" key="1">
    <source>
        <dbReference type="SAM" id="MobiDB-lite"/>
    </source>
</evidence>
<feature type="compositionally biased region" description="Acidic residues" evidence="1">
    <location>
        <begin position="202"/>
        <end position="213"/>
    </location>
</feature>